<comment type="caution">
    <text evidence="2">The sequence shown here is derived from an EMBL/GenBank/DDBJ whole genome shotgun (WGS) entry which is preliminary data.</text>
</comment>
<evidence type="ECO:0008006" key="4">
    <source>
        <dbReference type="Google" id="ProtNLM"/>
    </source>
</evidence>
<proteinExistence type="predicted"/>
<dbReference type="PROSITE" id="PS50005">
    <property type="entry name" value="TPR"/>
    <property type="match status" value="1"/>
</dbReference>
<keyword evidence="1" id="KW-0802">TPR repeat</keyword>
<organism evidence="2 3">
    <name type="scientific">Penicillium capsulatum</name>
    <dbReference type="NCBI Taxonomy" id="69766"/>
    <lineage>
        <taxon>Eukaryota</taxon>
        <taxon>Fungi</taxon>
        <taxon>Dikarya</taxon>
        <taxon>Ascomycota</taxon>
        <taxon>Pezizomycotina</taxon>
        <taxon>Eurotiomycetes</taxon>
        <taxon>Eurotiomycetidae</taxon>
        <taxon>Eurotiales</taxon>
        <taxon>Aspergillaceae</taxon>
        <taxon>Penicillium</taxon>
    </lineage>
</organism>
<dbReference type="SUPFAM" id="SSF48452">
    <property type="entry name" value="TPR-like"/>
    <property type="match status" value="2"/>
</dbReference>
<reference evidence="2" key="2">
    <citation type="journal article" date="2023" name="IMA Fungus">
        <title>Comparative genomic study of the Penicillium genus elucidates a diverse pangenome and 15 lateral gene transfer events.</title>
        <authorList>
            <person name="Petersen C."/>
            <person name="Sorensen T."/>
            <person name="Nielsen M.R."/>
            <person name="Sondergaard T.E."/>
            <person name="Sorensen J.L."/>
            <person name="Fitzpatrick D.A."/>
            <person name="Frisvad J.C."/>
            <person name="Nielsen K.L."/>
        </authorList>
    </citation>
    <scope>NUCLEOTIDE SEQUENCE</scope>
    <source>
        <strain evidence="2">IBT 21917</strain>
    </source>
</reference>
<feature type="repeat" description="TPR" evidence="1">
    <location>
        <begin position="42"/>
        <end position="75"/>
    </location>
</feature>
<reference evidence="2" key="1">
    <citation type="submission" date="2022-11" db="EMBL/GenBank/DDBJ databases">
        <authorList>
            <person name="Petersen C."/>
        </authorList>
    </citation>
    <scope>NUCLEOTIDE SEQUENCE</scope>
    <source>
        <strain evidence="2">IBT 21917</strain>
    </source>
</reference>
<gene>
    <name evidence="2" type="ORF">N7492_007179</name>
</gene>
<keyword evidence="3" id="KW-1185">Reference proteome</keyword>
<dbReference type="SMART" id="SM00028">
    <property type="entry name" value="TPR"/>
    <property type="match status" value="2"/>
</dbReference>
<dbReference type="PANTHER" id="PTHR45588:SF1">
    <property type="entry name" value="WW DOMAIN-CONTAINING PROTEIN"/>
    <property type="match status" value="1"/>
</dbReference>
<name>A0A9W9I251_9EURO</name>
<dbReference type="OrthoDB" id="414774at2759"/>
<accession>A0A9W9I251</accession>
<dbReference type="EMBL" id="JAPQKO010000005">
    <property type="protein sequence ID" value="KAJ5161787.1"/>
    <property type="molecule type" value="Genomic_DNA"/>
</dbReference>
<evidence type="ECO:0000313" key="3">
    <source>
        <dbReference type="Proteomes" id="UP001146351"/>
    </source>
</evidence>
<protein>
    <recommendedName>
        <fullName evidence="4">TPR domain protein</fullName>
    </recommendedName>
</protein>
<evidence type="ECO:0000313" key="2">
    <source>
        <dbReference type="EMBL" id="KAJ5161787.1"/>
    </source>
</evidence>
<dbReference type="Proteomes" id="UP001146351">
    <property type="component" value="Unassembled WGS sequence"/>
</dbReference>
<dbReference type="Gene3D" id="1.25.40.10">
    <property type="entry name" value="Tetratricopeptide repeat domain"/>
    <property type="match status" value="2"/>
</dbReference>
<dbReference type="PANTHER" id="PTHR45588">
    <property type="entry name" value="TPR DOMAIN-CONTAINING PROTEIN"/>
    <property type="match status" value="1"/>
</dbReference>
<dbReference type="InterPro" id="IPR019734">
    <property type="entry name" value="TPR_rpt"/>
</dbReference>
<sequence>MSPAKPSGIWGQSGVPTQQLASVEYYDLGAFGRTISNASSDAQAWFNRGLIWAYAFNHQESVRCFEQVILFDPECAMGYWGLAFALGPNYNKPWKLFDGEDLSTTTARAHAATVEARSHVNSTSPVEQALIGALQHRYPRKDPAGDCTQWNHDYADAMASVYGAFPDDLDVVALYVDSLMNLTPWSLWNIKTGKPNPDARTLDIKRALDAALTDDLALQHPGLLHLYIHLMEMSPTPEVGLPVADHLRGLVPGAGHLEHMPTHLDVLCGDYRRAVASNTSAIHADNKFLAGQIHGHFYHIYRAHDYHFRMYAAMLGGQSKIALDTADELAGSITEDLLRVESPPLADWLEGFVATRVHAYIRFGCWEEIIAFELPNNRRLYCVTTAMTHYAKGVAYAATGRVNKAREERERFIVAVKLVPPSRTIFNNACVDILEVAAAMLDGEITYRQGDYEGAFAQLQTAVHRDDNLPYDEPWGWMQPSRHALGALLLEQNQVDDAMRIYAADLGIDETLPRALRHPNNVWALHGYHECLVKLGRKSEARILMPQLRLALAMADVPIKSSCFCRRSTTG</sequence>
<dbReference type="AlphaFoldDB" id="A0A9W9I251"/>
<evidence type="ECO:0000256" key="1">
    <source>
        <dbReference type="PROSITE-ProRule" id="PRU00339"/>
    </source>
</evidence>
<dbReference type="InterPro" id="IPR011990">
    <property type="entry name" value="TPR-like_helical_dom_sf"/>
</dbReference>